<comment type="caution">
    <text evidence="1">The sequence shown here is derived from an EMBL/GenBank/DDBJ whole genome shotgun (WGS) entry which is preliminary data.</text>
</comment>
<sequence length="73" mass="8522">MCIHEGVCCGSWSSRSPTDTLQAASEASELRHHRHYHHHHHYYHHRRSLCSAALYRVCVCTFLYVCVRYCCAS</sequence>
<dbReference type="EMBL" id="JBJJXI010000125">
    <property type="protein sequence ID" value="KAL3388860.1"/>
    <property type="molecule type" value="Genomic_DNA"/>
</dbReference>
<organism evidence="1 2">
    <name type="scientific">Trichogramma kaykai</name>
    <dbReference type="NCBI Taxonomy" id="54128"/>
    <lineage>
        <taxon>Eukaryota</taxon>
        <taxon>Metazoa</taxon>
        <taxon>Ecdysozoa</taxon>
        <taxon>Arthropoda</taxon>
        <taxon>Hexapoda</taxon>
        <taxon>Insecta</taxon>
        <taxon>Pterygota</taxon>
        <taxon>Neoptera</taxon>
        <taxon>Endopterygota</taxon>
        <taxon>Hymenoptera</taxon>
        <taxon>Apocrita</taxon>
        <taxon>Proctotrupomorpha</taxon>
        <taxon>Chalcidoidea</taxon>
        <taxon>Trichogrammatidae</taxon>
        <taxon>Trichogramma</taxon>
    </lineage>
</organism>
<evidence type="ECO:0000313" key="2">
    <source>
        <dbReference type="Proteomes" id="UP001627154"/>
    </source>
</evidence>
<evidence type="ECO:0000313" key="1">
    <source>
        <dbReference type="EMBL" id="KAL3388860.1"/>
    </source>
</evidence>
<dbReference type="Proteomes" id="UP001627154">
    <property type="component" value="Unassembled WGS sequence"/>
</dbReference>
<name>A0ABD2W8G0_9HYME</name>
<dbReference type="AlphaFoldDB" id="A0ABD2W8G0"/>
<protein>
    <submittedName>
        <fullName evidence="1">Uncharacterized protein</fullName>
    </submittedName>
</protein>
<reference evidence="1 2" key="1">
    <citation type="journal article" date="2024" name="bioRxiv">
        <title>A reference genome for Trichogramma kaykai: A tiny desert-dwelling parasitoid wasp with competing sex-ratio distorters.</title>
        <authorList>
            <person name="Culotta J."/>
            <person name="Lindsey A.R."/>
        </authorList>
    </citation>
    <scope>NUCLEOTIDE SEQUENCE [LARGE SCALE GENOMIC DNA]</scope>
    <source>
        <strain evidence="1 2">KSX58</strain>
    </source>
</reference>
<keyword evidence="2" id="KW-1185">Reference proteome</keyword>
<proteinExistence type="predicted"/>
<accession>A0ABD2W8G0</accession>
<gene>
    <name evidence="1" type="ORF">TKK_016043</name>
</gene>